<sequence length="123" mass="13236">MSKVLIVDDDPQLRELMERFLSRAGFEVVLCEGPEPALVVISEIDDFDVAVLDVWLGLDSGLDLYDSILQKLPDLPVVFVSGGGGLIPLETTTALADIKGAKTFLYKPFKGDDLVAAVTSALL</sequence>
<proteinExistence type="predicted"/>
<feature type="domain" description="Response regulatory" evidence="3">
    <location>
        <begin position="3"/>
        <end position="122"/>
    </location>
</feature>
<evidence type="ECO:0000256" key="2">
    <source>
        <dbReference type="PROSITE-ProRule" id="PRU00169"/>
    </source>
</evidence>
<keyword evidence="1 2" id="KW-0597">Phosphoprotein</keyword>
<protein>
    <recommendedName>
        <fullName evidence="3">Response regulatory domain-containing protein</fullName>
    </recommendedName>
</protein>
<dbReference type="STRING" id="1579316.RC74_10645"/>
<gene>
    <name evidence="4" type="ORF">RC74_10645</name>
</gene>
<evidence type="ECO:0000259" key="3">
    <source>
        <dbReference type="PROSITE" id="PS50110"/>
    </source>
</evidence>
<reference evidence="4 5" key="1">
    <citation type="submission" date="2016-02" db="EMBL/GenBank/DDBJ databases">
        <title>Complete genome sequence of Halocynthiibacter arcticus PAMC 20958t from arctic marine sediment.</title>
        <authorList>
            <person name="Lee Y.M."/>
            <person name="Baek K."/>
            <person name="Lee H.K."/>
            <person name="Shin S.C."/>
        </authorList>
    </citation>
    <scope>NUCLEOTIDE SEQUENCE [LARGE SCALE GENOMIC DNA]</scope>
    <source>
        <strain evidence="4">PAMC 20958</strain>
    </source>
</reference>
<dbReference type="Gene3D" id="3.40.50.2300">
    <property type="match status" value="1"/>
</dbReference>
<dbReference type="Proteomes" id="UP000070371">
    <property type="component" value="Chromosome"/>
</dbReference>
<dbReference type="PANTHER" id="PTHR44591">
    <property type="entry name" value="STRESS RESPONSE REGULATOR PROTEIN 1"/>
    <property type="match status" value="1"/>
</dbReference>
<evidence type="ECO:0000313" key="4">
    <source>
        <dbReference type="EMBL" id="AML51657.1"/>
    </source>
</evidence>
<dbReference type="PROSITE" id="PS50110">
    <property type="entry name" value="RESPONSE_REGULATORY"/>
    <property type="match status" value="1"/>
</dbReference>
<keyword evidence="5" id="KW-1185">Reference proteome</keyword>
<dbReference type="GO" id="GO:0000160">
    <property type="term" value="P:phosphorelay signal transduction system"/>
    <property type="evidence" value="ECO:0007669"/>
    <property type="project" value="InterPro"/>
</dbReference>
<name>A0A126V0H7_9RHOB</name>
<dbReference type="KEGG" id="hat:RC74_10645"/>
<dbReference type="PANTHER" id="PTHR44591:SF21">
    <property type="entry name" value="TWO-COMPONENT RESPONSE REGULATOR"/>
    <property type="match status" value="1"/>
</dbReference>
<dbReference type="OrthoDB" id="9782655at2"/>
<dbReference type="SMART" id="SM00448">
    <property type="entry name" value="REC"/>
    <property type="match status" value="1"/>
</dbReference>
<dbReference type="SUPFAM" id="SSF52172">
    <property type="entry name" value="CheY-like"/>
    <property type="match status" value="1"/>
</dbReference>
<dbReference type="AlphaFoldDB" id="A0A126V0H7"/>
<dbReference type="EMBL" id="CP014327">
    <property type="protein sequence ID" value="AML51657.1"/>
    <property type="molecule type" value="Genomic_DNA"/>
</dbReference>
<dbReference type="RefSeq" id="WP_039001061.1">
    <property type="nucleotide sequence ID" value="NZ_CP014327.1"/>
</dbReference>
<feature type="modified residue" description="4-aspartylphosphate" evidence="2">
    <location>
        <position position="53"/>
    </location>
</feature>
<dbReference type="InterPro" id="IPR011006">
    <property type="entry name" value="CheY-like_superfamily"/>
</dbReference>
<accession>A0A126V0H7</accession>
<dbReference type="InterPro" id="IPR001789">
    <property type="entry name" value="Sig_transdc_resp-reg_receiver"/>
</dbReference>
<evidence type="ECO:0000256" key="1">
    <source>
        <dbReference type="ARBA" id="ARBA00022553"/>
    </source>
</evidence>
<dbReference type="InterPro" id="IPR050595">
    <property type="entry name" value="Bact_response_regulator"/>
</dbReference>
<organism evidence="4 5">
    <name type="scientific">Falsihalocynthiibacter arcticus</name>
    <dbReference type="NCBI Taxonomy" id="1579316"/>
    <lineage>
        <taxon>Bacteria</taxon>
        <taxon>Pseudomonadati</taxon>
        <taxon>Pseudomonadota</taxon>
        <taxon>Alphaproteobacteria</taxon>
        <taxon>Rhodobacterales</taxon>
        <taxon>Roseobacteraceae</taxon>
        <taxon>Falsihalocynthiibacter</taxon>
    </lineage>
</organism>
<dbReference type="Pfam" id="PF00072">
    <property type="entry name" value="Response_reg"/>
    <property type="match status" value="1"/>
</dbReference>
<evidence type="ECO:0000313" key="5">
    <source>
        <dbReference type="Proteomes" id="UP000070371"/>
    </source>
</evidence>